<dbReference type="GO" id="GO:0003676">
    <property type="term" value="F:nucleic acid binding"/>
    <property type="evidence" value="ECO:0007669"/>
    <property type="project" value="InterPro"/>
</dbReference>
<dbReference type="PANTHER" id="PTHR37984">
    <property type="entry name" value="PROTEIN CBG26694"/>
    <property type="match status" value="1"/>
</dbReference>
<dbReference type="AlphaFoldDB" id="A0A0B1TRC4"/>
<gene>
    <name evidence="9" type="ORF">OESDEN_02068</name>
</gene>
<keyword evidence="7" id="KW-0695">RNA-directed DNA polymerase</keyword>
<evidence type="ECO:0000256" key="5">
    <source>
        <dbReference type="ARBA" id="ARBA00022759"/>
    </source>
</evidence>
<keyword evidence="5" id="KW-0255">Endonuclease</keyword>
<dbReference type="Gene3D" id="3.10.20.370">
    <property type="match status" value="1"/>
</dbReference>
<organism evidence="9 10">
    <name type="scientific">Oesophagostomum dentatum</name>
    <name type="common">Nodular worm</name>
    <dbReference type="NCBI Taxonomy" id="61180"/>
    <lineage>
        <taxon>Eukaryota</taxon>
        <taxon>Metazoa</taxon>
        <taxon>Ecdysozoa</taxon>
        <taxon>Nematoda</taxon>
        <taxon>Chromadorea</taxon>
        <taxon>Rhabditida</taxon>
        <taxon>Rhabditina</taxon>
        <taxon>Rhabditomorpha</taxon>
        <taxon>Strongyloidea</taxon>
        <taxon>Strongylidae</taxon>
        <taxon>Oesophagostomum</taxon>
    </lineage>
</organism>
<dbReference type="GO" id="GO:0015074">
    <property type="term" value="P:DNA integration"/>
    <property type="evidence" value="ECO:0007669"/>
    <property type="project" value="InterPro"/>
</dbReference>
<keyword evidence="3" id="KW-0548">Nucleotidyltransferase</keyword>
<evidence type="ECO:0000313" key="9">
    <source>
        <dbReference type="EMBL" id="KHJ97950.1"/>
    </source>
</evidence>
<dbReference type="PANTHER" id="PTHR37984:SF5">
    <property type="entry name" value="PROTEIN NYNRIN-LIKE"/>
    <property type="match status" value="1"/>
</dbReference>
<feature type="domain" description="Integrase catalytic" evidence="8">
    <location>
        <begin position="444"/>
        <end position="605"/>
    </location>
</feature>
<proteinExistence type="predicted"/>
<dbReference type="InterPro" id="IPR012337">
    <property type="entry name" value="RNaseH-like_sf"/>
</dbReference>
<evidence type="ECO:0000256" key="3">
    <source>
        <dbReference type="ARBA" id="ARBA00022695"/>
    </source>
</evidence>
<dbReference type="Pfam" id="PF17917">
    <property type="entry name" value="RT_RNaseH"/>
    <property type="match status" value="1"/>
</dbReference>
<evidence type="ECO:0000256" key="6">
    <source>
        <dbReference type="ARBA" id="ARBA00022801"/>
    </source>
</evidence>
<keyword evidence="2" id="KW-0808">Transferase</keyword>
<dbReference type="SUPFAM" id="SSF53098">
    <property type="entry name" value="Ribonuclease H-like"/>
    <property type="match status" value="1"/>
</dbReference>
<accession>A0A0B1TRC4</accession>
<dbReference type="GO" id="GO:0004519">
    <property type="term" value="F:endonuclease activity"/>
    <property type="evidence" value="ECO:0007669"/>
    <property type="project" value="UniProtKB-KW"/>
</dbReference>
<evidence type="ECO:0000259" key="8">
    <source>
        <dbReference type="PROSITE" id="PS50994"/>
    </source>
</evidence>
<dbReference type="Proteomes" id="UP000053660">
    <property type="component" value="Unassembled WGS sequence"/>
</dbReference>
<dbReference type="InterPro" id="IPR043502">
    <property type="entry name" value="DNA/RNA_pol_sf"/>
</dbReference>
<protein>
    <recommendedName>
        <fullName evidence="1">RNA-directed DNA polymerase</fullName>
        <ecNumber evidence="1">2.7.7.49</ecNumber>
    </recommendedName>
</protein>
<evidence type="ECO:0000256" key="7">
    <source>
        <dbReference type="ARBA" id="ARBA00022918"/>
    </source>
</evidence>
<evidence type="ECO:0000256" key="1">
    <source>
        <dbReference type="ARBA" id="ARBA00012493"/>
    </source>
</evidence>
<dbReference type="InterPro" id="IPR050951">
    <property type="entry name" value="Retrovirus_Pol_polyprotein"/>
</dbReference>
<dbReference type="InterPro" id="IPR041373">
    <property type="entry name" value="RT_RNaseH"/>
</dbReference>
<evidence type="ECO:0000256" key="2">
    <source>
        <dbReference type="ARBA" id="ARBA00022679"/>
    </source>
</evidence>
<evidence type="ECO:0000256" key="4">
    <source>
        <dbReference type="ARBA" id="ARBA00022722"/>
    </source>
</evidence>
<dbReference type="CDD" id="cd09274">
    <property type="entry name" value="RNase_HI_RT_Ty3"/>
    <property type="match status" value="1"/>
</dbReference>
<dbReference type="GO" id="GO:0003964">
    <property type="term" value="F:RNA-directed DNA polymerase activity"/>
    <property type="evidence" value="ECO:0007669"/>
    <property type="project" value="UniProtKB-KW"/>
</dbReference>
<dbReference type="InterPro" id="IPR001584">
    <property type="entry name" value="Integrase_cat-core"/>
</dbReference>
<evidence type="ECO:0000313" key="10">
    <source>
        <dbReference type="Proteomes" id="UP000053660"/>
    </source>
</evidence>
<dbReference type="GO" id="GO:0016787">
    <property type="term" value="F:hydrolase activity"/>
    <property type="evidence" value="ECO:0007669"/>
    <property type="project" value="UniProtKB-KW"/>
</dbReference>
<dbReference type="GO" id="GO:0042575">
    <property type="term" value="C:DNA polymerase complex"/>
    <property type="evidence" value="ECO:0007669"/>
    <property type="project" value="UniProtKB-ARBA"/>
</dbReference>
<keyword evidence="4" id="KW-0540">Nuclease</keyword>
<dbReference type="Pfam" id="PF17921">
    <property type="entry name" value="Integrase_H2C2"/>
    <property type="match status" value="1"/>
</dbReference>
<dbReference type="Gene3D" id="3.30.420.10">
    <property type="entry name" value="Ribonuclease H-like superfamily/Ribonuclease H"/>
    <property type="match status" value="1"/>
</dbReference>
<dbReference type="OrthoDB" id="5865975at2759"/>
<name>A0A0B1TRC4_OESDE</name>
<dbReference type="InterPro" id="IPR041588">
    <property type="entry name" value="Integrase_H2C2"/>
</dbReference>
<dbReference type="EMBL" id="KN549375">
    <property type="protein sequence ID" value="KHJ97950.1"/>
    <property type="molecule type" value="Genomic_DNA"/>
</dbReference>
<dbReference type="SUPFAM" id="SSF56672">
    <property type="entry name" value="DNA/RNA polymerases"/>
    <property type="match status" value="1"/>
</dbReference>
<dbReference type="EC" id="2.7.7.49" evidence="1"/>
<dbReference type="InterPro" id="IPR036397">
    <property type="entry name" value="RNaseH_sf"/>
</dbReference>
<dbReference type="PROSITE" id="PS50994">
    <property type="entry name" value="INTEGRASE"/>
    <property type="match status" value="1"/>
</dbReference>
<sequence length="659" mass="73836">MDPSYEVILGNDILVLLPLMTIDFAKQNVHFGTTTLNLANSEIFVSCVVQNACCNKDFVLVSQCAKLASKDLIVAPALINSQSPCLLISNPTNQAATLYEGMRVAEAEEISEDGTIISKAPSKASGSCVTETFAEDPRNKIDLQNCDLSASERAQLQKLLDEYSDVFQNTSMTSCGETQQAAFVELRDALLQKPILGYPNYEKPFHIFTDASSVAQAGALMQEHDSGPNRFYAMAYCSRTLSETERRWSAVQIELGAFVYALRQFKPYVCMSKVVLHSDHKPLSFLLNKSKTHDNLARWLIELQGYDLKVVHIKGEKNTVADALSHTCEDKNDINPSQTELKDIIEFPVSLATSTNTDFYSLPTAPFPRRSFIRGMSHSVDMAQEQQKDNLLKMIYYIKNNLPVSPTVSEKDKAEAIDLANKVIIKSDGCLYYEANQNKSNGPLLLVPRSLRTLVFDAHHSSALSDGHMNWRKTLAKILRKYYWSVPLEDARANTIAHALLVECVLKYGAMAEMVTDNASSFTSAFYQEFCNLLHIQHKFATPYHSMGNGATERTVRTFQDMLSKFINIKQEDWDSFLPCVAFCYNTTINDATNELPYFLMFGRDPIFAVDQILLPQTLTHIPGPDETSEYKAQLVSALHLAWNNAAEYARKAKDKMKA</sequence>
<reference evidence="9 10" key="1">
    <citation type="submission" date="2014-03" db="EMBL/GenBank/DDBJ databases">
        <title>Draft genome of the hookworm Oesophagostomum dentatum.</title>
        <authorList>
            <person name="Mitreva M."/>
        </authorList>
    </citation>
    <scope>NUCLEOTIDE SEQUENCE [LARGE SCALE GENOMIC DNA]</scope>
    <source>
        <strain evidence="9 10">OD-Hann</strain>
    </source>
</reference>
<keyword evidence="6" id="KW-0378">Hydrolase</keyword>
<keyword evidence="10" id="KW-1185">Reference proteome</keyword>